<accession>A0A3P3YKR3</accession>
<dbReference type="GO" id="GO:0031048">
    <property type="term" value="P:regulatory ncRNA-mediated heterochromatin formation"/>
    <property type="evidence" value="ECO:0007669"/>
    <property type="project" value="TreeGrafter"/>
</dbReference>
<organism evidence="5 6">
    <name type="scientific">Plasmodiophora brassicae</name>
    <name type="common">Clubroot disease agent</name>
    <dbReference type="NCBI Taxonomy" id="37360"/>
    <lineage>
        <taxon>Eukaryota</taxon>
        <taxon>Sar</taxon>
        <taxon>Rhizaria</taxon>
        <taxon>Endomyxa</taxon>
        <taxon>Phytomyxea</taxon>
        <taxon>Plasmodiophorida</taxon>
        <taxon>Plasmodiophoridae</taxon>
        <taxon>Plasmodiophora</taxon>
    </lineage>
</organism>
<dbReference type="EMBL" id="OVEO01000015">
    <property type="protein sequence ID" value="SPR00788.1"/>
    <property type="molecule type" value="Genomic_DNA"/>
</dbReference>
<keyword evidence="5" id="KW-0496">Mitochondrion</keyword>
<name>A0A3P3YKR3_PLABS</name>
<evidence type="ECO:0000313" key="5">
    <source>
        <dbReference type="EMBL" id="SPR00788.1"/>
    </source>
</evidence>
<dbReference type="Pfam" id="PF08424">
    <property type="entry name" value="NRDE-2"/>
    <property type="match status" value="1"/>
</dbReference>
<protein>
    <submittedName>
        <fullName evidence="5">Uncharacterized protein</fullName>
    </submittedName>
</protein>
<dbReference type="Gene3D" id="1.25.40.10">
    <property type="entry name" value="Tetratricopeptide repeat domain"/>
    <property type="match status" value="1"/>
</dbReference>
<dbReference type="Proteomes" id="UP000290189">
    <property type="component" value="Unassembled WGS sequence"/>
</dbReference>
<evidence type="ECO:0000256" key="3">
    <source>
        <dbReference type="ARBA" id="ARBA00023242"/>
    </source>
</evidence>
<dbReference type="GO" id="GO:1902369">
    <property type="term" value="P:negative regulation of RNA catabolic process"/>
    <property type="evidence" value="ECO:0007669"/>
    <property type="project" value="TreeGrafter"/>
</dbReference>
<geneLocation type="mitochondrion" evidence="5"/>
<evidence type="ECO:0000256" key="4">
    <source>
        <dbReference type="SAM" id="MobiDB-lite"/>
    </source>
</evidence>
<evidence type="ECO:0000313" key="6">
    <source>
        <dbReference type="Proteomes" id="UP000290189"/>
    </source>
</evidence>
<dbReference type="InterPro" id="IPR013633">
    <property type="entry name" value="NRDE-2"/>
</dbReference>
<reference evidence="5 6" key="1">
    <citation type="submission" date="2018-03" db="EMBL/GenBank/DDBJ databases">
        <authorList>
            <person name="Fogelqvist J."/>
        </authorList>
    </citation>
    <scope>NUCLEOTIDE SEQUENCE [LARGE SCALE GENOMIC DNA]</scope>
</reference>
<feature type="region of interest" description="Disordered" evidence="4">
    <location>
        <begin position="70"/>
        <end position="98"/>
    </location>
</feature>
<dbReference type="GO" id="GO:0071013">
    <property type="term" value="C:catalytic step 2 spliceosome"/>
    <property type="evidence" value="ECO:0007669"/>
    <property type="project" value="TreeGrafter"/>
</dbReference>
<feature type="region of interest" description="Disordered" evidence="4">
    <location>
        <begin position="427"/>
        <end position="448"/>
    </location>
</feature>
<comment type="subcellular location">
    <subcellularLocation>
        <location evidence="1">Nucleus</location>
    </subcellularLocation>
</comment>
<sequence length="856" mass="94097">MADAFIVDVRGDPENAELQQSDRASTPAYTVHARYRGGARADRGGRVGARDDAAPLRRYFTALPKSVGKRRRRPVDADRDDFIPVAGADHDDDDGVDDEERDWMEKSRELNATLRREPDNIGAWWELVKLQDAVTGCTRAARVEKKTSILTEAVRANPASDVLWLALIRSSAQHLPGSDVDRVWQEALQAAPSALLQEQHVRSMIGSFSTFTMNGLREYLAGLLERLADHAPMLHLLSLWTWVERGAGYTERSTAFCQAAVEFSLFCPAPLRSAPLRDRTDAFERFWESEVPRVGEPNAPTWSRWFESQADNADSVADDGARLPSASSTLAEWFEVESRLGTERWLPVRHADTDDESMLDRIVVFDDLRSVLFDCPPVECAVHLVDELLLAVGIDERLLTRSRIVPRSDDFRLCDFRQLFDTERPVFDRSTGSTAPEGFRNDPVPSSSRSARCTFALSAIDAVLSVGLPGDISDALRVTRLAIECAERGVKAAARSAKQLLKANRDSVELCKALADLQGLANPSGADAVYSAVLLQMSNSPWTFSTYSLAWAAAEHQIARSGDPRHLLCCIADGRYVSPSSSGDVTSVQLARARKEFTKLMGRLGDDSGWWHRPVASIYPCSPGLSVSLGAMHLEAICANSVDDMVAWITGVLEPILPPPGGPQREYAWACIVRLLTSIKAPPRTLRPVLDRALAACPLSQTLWQALASCVPQTNVMRGVFDTHIARMAGDGLYDGPVRVLLYAIAFEIARPSAGAAARVHRLLEQGLSGPGRGIVLLWRIYIAFELMRGDVLSAKKVLYRAFAHCPWSRTIWIDTVPPMLAAPGSSQHLSSIALLELVTLMGEKGVRLHSAPPIS</sequence>
<gene>
    <name evidence="5" type="ORF">PLBR_LOCUS8003</name>
</gene>
<dbReference type="InterPro" id="IPR011990">
    <property type="entry name" value="TPR-like_helical_dom_sf"/>
</dbReference>
<keyword evidence="3" id="KW-0539">Nucleus</keyword>
<evidence type="ECO:0000256" key="1">
    <source>
        <dbReference type="ARBA" id="ARBA00004123"/>
    </source>
</evidence>
<dbReference type="PANTHER" id="PTHR13471">
    <property type="entry name" value="TETRATRICOPEPTIDE-LIKE HELICAL"/>
    <property type="match status" value="1"/>
</dbReference>
<dbReference type="AlphaFoldDB" id="A0A3P3YKR3"/>
<comment type="similarity">
    <text evidence="2">Belongs to the NRDE2 family.</text>
</comment>
<evidence type="ECO:0000256" key="2">
    <source>
        <dbReference type="ARBA" id="ARBA00009265"/>
    </source>
</evidence>
<dbReference type="PANTHER" id="PTHR13471:SF0">
    <property type="entry name" value="NUCLEAR EXOSOME REGULATOR NRDE2"/>
    <property type="match status" value="1"/>
</dbReference>
<proteinExistence type="inferred from homology"/>